<sequence length="30" mass="3552">MSTKVIQYYHTPKLAKQKYFNTTNSHVLIP</sequence>
<accession>A0A0A9FW87</accession>
<name>A0A0A9FW87_ARUDO</name>
<protein>
    <submittedName>
        <fullName evidence="1">Uncharacterized protein</fullName>
    </submittedName>
</protein>
<dbReference type="AlphaFoldDB" id="A0A0A9FW87"/>
<dbReference type="EMBL" id="GBRH01182382">
    <property type="protein sequence ID" value="JAE15514.1"/>
    <property type="molecule type" value="Transcribed_RNA"/>
</dbReference>
<evidence type="ECO:0000313" key="1">
    <source>
        <dbReference type="EMBL" id="JAE15514.1"/>
    </source>
</evidence>
<organism evidence="1">
    <name type="scientific">Arundo donax</name>
    <name type="common">Giant reed</name>
    <name type="synonym">Donax arundinaceus</name>
    <dbReference type="NCBI Taxonomy" id="35708"/>
    <lineage>
        <taxon>Eukaryota</taxon>
        <taxon>Viridiplantae</taxon>
        <taxon>Streptophyta</taxon>
        <taxon>Embryophyta</taxon>
        <taxon>Tracheophyta</taxon>
        <taxon>Spermatophyta</taxon>
        <taxon>Magnoliopsida</taxon>
        <taxon>Liliopsida</taxon>
        <taxon>Poales</taxon>
        <taxon>Poaceae</taxon>
        <taxon>PACMAD clade</taxon>
        <taxon>Arundinoideae</taxon>
        <taxon>Arundineae</taxon>
        <taxon>Arundo</taxon>
    </lineage>
</organism>
<proteinExistence type="predicted"/>
<reference evidence="1" key="1">
    <citation type="submission" date="2014-09" db="EMBL/GenBank/DDBJ databases">
        <authorList>
            <person name="Magalhaes I.L.F."/>
            <person name="Oliveira U."/>
            <person name="Santos F.R."/>
            <person name="Vidigal T.H.D.A."/>
            <person name="Brescovit A.D."/>
            <person name="Santos A.J."/>
        </authorList>
    </citation>
    <scope>NUCLEOTIDE SEQUENCE</scope>
    <source>
        <tissue evidence="1">Shoot tissue taken approximately 20 cm above the soil surface</tissue>
    </source>
</reference>
<reference evidence="1" key="2">
    <citation type="journal article" date="2015" name="Data Brief">
        <title>Shoot transcriptome of the giant reed, Arundo donax.</title>
        <authorList>
            <person name="Barrero R.A."/>
            <person name="Guerrero F.D."/>
            <person name="Moolhuijzen P."/>
            <person name="Goolsby J.A."/>
            <person name="Tidwell J."/>
            <person name="Bellgard S.E."/>
            <person name="Bellgard M.I."/>
        </authorList>
    </citation>
    <scope>NUCLEOTIDE SEQUENCE</scope>
    <source>
        <tissue evidence="1">Shoot tissue taken approximately 20 cm above the soil surface</tissue>
    </source>
</reference>